<feature type="compositionally biased region" description="Low complexity" evidence="2">
    <location>
        <begin position="359"/>
        <end position="385"/>
    </location>
</feature>
<dbReference type="InterPro" id="IPR000477">
    <property type="entry name" value="RT_dom"/>
</dbReference>
<dbReference type="PANTHER" id="PTHR37984:SF5">
    <property type="entry name" value="PROTEIN NYNRIN-LIKE"/>
    <property type="match status" value="1"/>
</dbReference>
<dbReference type="SUPFAM" id="SSF53098">
    <property type="entry name" value="Ribonuclease H-like"/>
    <property type="match status" value="1"/>
</dbReference>
<dbReference type="PANTHER" id="PTHR37984">
    <property type="entry name" value="PROTEIN CBG26694"/>
    <property type="match status" value="1"/>
</dbReference>
<dbReference type="InterPro" id="IPR023780">
    <property type="entry name" value="Chromo_domain"/>
</dbReference>
<dbReference type="Gene3D" id="2.40.50.40">
    <property type="match status" value="1"/>
</dbReference>
<dbReference type="GO" id="GO:0003676">
    <property type="term" value="F:nucleic acid binding"/>
    <property type="evidence" value="ECO:0007669"/>
    <property type="project" value="InterPro"/>
</dbReference>
<dbReference type="InterPro" id="IPR043128">
    <property type="entry name" value="Rev_trsase/Diguanyl_cyclase"/>
</dbReference>
<accession>A0A8H7RMC3</accession>
<name>A0A8H7RMC3_9FUNG</name>
<dbReference type="InterPro" id="IPR050951">
    <property type="entry name" value="Retrovirus_Pol_polyprotein"/>
</dbReference>
<evidence type="ECO:0000256" key="2">
    <source>
        <dbReference type="SAM" id="MobiDB-lite"/>
    </source>
</evidence>
<keyword evidence="1" id="KW-0511">Multifunctional enzyme</keyword>
<dbReference type="InterPro" id="IPR001584">
    <property type="entry name" value="Integrase_cat-core"/>
</dbReference>
<evidence type="ECO:0008006" key="8">
    <source>
        <dbReference type="Google" id="ProtNLM"/>
    </source>
</evidence>
<dbReference type="PROSITE" id="PS50994">
    <property type="entry name" value="INTEGRASE"/>
    <property type="match status" value="1"/>
</dbReference>
<dbReference type="Pfam" id="PF00385">
    <property type="entry name" value="Chromo"/>
    <property type="match status" value="1"/>
</dbReference>
<dbReference type="Gene3D" id="3.30.70.270">
    <property type="match status" value="2"/>
</dbReference>
<dbReference type="InterPro" id="IPR000953">
    <property type="entry name" value="Chromo/chromo_shadow_dom"/>
</dbReference>
<dbReference type="Pfam" id="PF00078">
    <property type="entry name" value="RVT_1"/>
    <property type="match status" value="1"/>
</dbReference>
<dbReference type="Gene3D" id="1.10.340.70">
    <property type="match status" value="1"/>
</dbReference>
<dbReference type="GO" id="GO:0015074">
    <property type="term" value="P:DNA integration"/>
    <property type="evidence" value="ECO:0007669"/>
    <property type="project" value="InterPro"/>
</dbReference>
<dbReference type="GO" id="GO:0005634">
    <property type="term" value="C:nucleus"/>
    <property type="evidence" value="ECO:0007669"/>
    <property type="project" value="UniProtKB-ARBA"/>
</dbReference>
<dbReference type="SUPFAM" id="SSF56672">
    <property type="entry name" value="DNA/RNA polymerases"/>
    <property type="match status" value="1"/>
</dbReference>
<dbReference type="FunFam" id="3.30.70.270:FF:000020">
    <property type="entry name" value="Transposon Tf2-6 polyprotein-like Protein"/>
    <property type="match status" value="1"/>
</dbReference>
<evidence type="ECO:0000259" key="4">
    <source>
        <dbReference type="PROSITE" id="PS50878"/>
    </source>
</evidence>
<dbReference type="CDD" id="cd09274">
    <property type="entry name" value="RNase_HI_RT_Ty3"/>
    <property type="match status" value="1"/>
</dbReference>
<feature type="domain" description="Chromo" evidence="3">
    <location>
        <begin position="1438"/>
        <end position="1496"/>
    </location>
</feature>
<feature type="region of interest" description="Disordered" evidence="2">
    <location>
        <begin position="1495"/>
        <end position="1517"/>
    </location>
</feature>
<evidence type="ECO:0000259" key="3">
    <source>
        <dbReference type="PROSITE" id="PS50013"/>
    </source>
</evidence>
<dbReference type="InterPro" id="IPR012337">
    <property type="entry name" value="RNaseH-like_sf"/>
</dbReference>
<dbReference type="InterPro" id="IPR036397">
    <property type="entry name" value="RNaseH_sf"/>
</dbReference>
<dbReference type="SMART" id="SM00298">
    <property type="entry name" value="CHROMO"/>
    <property type="match status" value="1"/>
</dbReference>
<dbReference type="EMBL" id="JAEPRB010000676">
    <property type="protein sequence ID" value="KAG2213619.1"/>
    <property type="molecule type" value="Genomic_DNA"/>
</dbReference>
<proteinExistence type="predicted"/>
<dbReference type="InterPro" id="IPR043502">
    <property type="entry name" value="DNA/RNA_pol_sf"/>
</dbReference>
<evidence type="ECO:0000256" key="1">
    <source>
        <dbReference type="ARBA" id="ARBA00023268"/>
    </source>
</evidence>
<dbReference type="Gene3D" id="3.10.10.10">
    <property type="entry name" value="HIV Type 1 Reverse Transcriptase, subunit A, domain 1"/>
    <property type="match status" value="1"/>
</dbReference>
<dbReference type="GO" id="GO:0003824">
    <property type="term" value="F:catalytic activity"/>
    <property type="evidence" value="ECO:0007669"/>
    <property type="project" value="UniProtKB-KW"/>
</dbReference>
<dbReference type="SUPFAM" id="SSF54160">
    <property type="entry name" value="Chromo domain-like"/>
    <property type="match status" value="1"/>
</dbReference>
<sequence>MSHQQEILISSTNADHHLEDDIISESGSQVSAVSSSRMSPRIEKLVAKLAFLEEEMVRDDLSEQDLTKIQNLFAIHSKSLDMILGVHKKLLKKDKVTVTTSTSRTIVPTDLPLLQWTGNVYDGSKSVFSSIHKCLDRFEDIIESYNQDINTNWCRLLPRMLSPEQRSWFIDHLKPHAALNWSFARKTLISKYGIQNAERQAQFMQKLFSLQMGRDDSVECYTNRFHKLRCEAGCKDDRVMATLFINSLLPELCQHVTLGQAHLSQDKRATIDQAVNLARRLYGNVVHSKYSKQVALSSDSSTSSTASGASAGSSFAVAGKKNKGKKRAEMKYCRMYGNGRHSSDACRALLSLQTGGNAGKVSKSAGSSGTRVAGPSGNVSSPSSSGKKDCFKCSFIPWTPGHKCEVNHLAIRSASLAPVSTLASGPTPVTPPSLSSSVPMVDNDAATSVRPESAPTTTSSAFEANEDTLMAEVEDSLTKACFNCKSNHSHDFTKHLYKNTKSYYVPITLEKHDIFAFVDPSSTFTAITPGLRSSLGLEYTSCSGKIGMAAPGLNIDRIGHTNKTKIIHNGLTAFHNFEIMNLNCSADVSIGADLMPHIGIYLKGLAYCWHKPSIPSVPEPVDMPEPDNSPASTSVEHQLFMEKIKPFVQENINIPSHDFCTMPESTVYLNIPSGKVVYHRQYDLPNKVLPKLQDQIDEWLQDGIIKVAPPGTPYNNAILCVPKKDSNGNLTKLRFCMDMRPLNLLLPDITHDNHELPLIRDIFHKMKNASIFTTLDLKSCFHKFHIFEDHQNRTSFTFMNKQYCFIGSPFGIKFLSAHVQRCMQILFHDVPYVSVYVDDIIIASNNMTQHTHHVQETLRRLSSVNLTVNHEKCSFAQQSVALLGFNIQSGSISVDKKKLSNVQEWLLPKDTTSLQRYLGYINYLRNHIPGVQELTSKLDKLRTVKNLSEHWTNEHTTAFNNIKIALQSAPILSQYDESLPLYLATDASSTGIGSVLYQVIDNQYKYISFMGRSLNKTERNYSTTKPLTYLHTQPIANPMMATWFDVICDYNFEVIHIPGIDNIIPDTISRLWTSQKLEGGNLPKQLIASAPYLGDTHSTHKKNYNGSTHVQRAATIRNDYTDFMTPPPEERTNLLQQAHLHGHFGIDAIVDDLHSQHIHWTSIKTDAQNIDHIALDTGDLNCTTPRGNNYILVIVDIYSRYTLLRPIPDKTGLTIAKTLIQVFADLGFPKIIQNDCGTEFINEVVKYLLDNCGIDLRLVTSYNPMANGVCKTKVKAMKSIIVKRLHGKKDDWDLFLPTAQLSINNKITKLHNSRLFSLFFARQPNLWEDYSHLNSTEVNNKIHFNDKREENMANIVIPAIRDRMDAIQKAHKVMIQNVTHRSKTDVRYEGPYTVHGKNRGNGQYVLTDATGALHSRDVPPHQIKLISQDTIASGDDFFEVQSIIDHEGTPGNYKYLVRWKGYGPDDDTWKPIEHFNDLTQIERYWQRRNQENISNKNLKRVSLPRRSSRLNNKHRRT</sequence>
<reference evidence="6 7" key="1">
    <citation type="submission" date="2020-12" db="EMBL/GenBank/DDBJ databases">
        <title>Metabolic potential, ecology and presence of endohyphal bacteria is reflected in genomic diversity of Mucoromycotina.</title>
        <authorList>
            <person name="Muszewska A."/>
            <person name="Okrasinska A."/>
            <person name="Steczkiewicz K."/>
            <person name="Drgas O."/>
            <person name="Orlowska M."/>
            <person name="Perlinska-Lenart U."/>
            <person name="Aleksandrzak-Piekarczyk T."/>
            <person name="Szatraj K."/>
            <person name="Zielenkiewicz U."/>
            <person name="Pilsyk S."/>
            <person name="Malc E."/>
            <person name="Mieczkowski P."/>
            <person name="Kruszewska J.S."/>
            <person name="Biernat P."/>
            <person name="Pawlowska J."/>
        </authorList>
    </citation>
    <scope>NUCLEOTIDE SEQUENCE [LARGE SCALE GENOMIC DNA]</scope>
    <source>
        <strain evidence="6 7">CBS 142.35</strain>
    </source>
</reference>
<dbReference type="PROSITE" id="PS50013">
    <property type="entry name" value="CHROMO_2"/>
    <property type="match status" value="1"/>
</dbReference>
<dbReference type="OrthoDB" id="2285305at2759"/>
<dbReference type="Gene3D" id="3.30.420.10">
    <property type="entry name" value="Ribonuclease H-like superfamily/Ribonuclease H"/>
    <property type="match status" value="1"/>
</dbReference>
<dbReference type="Pfam" id="PF17919">
    <property type="entry name" value="RT_RNaseH_2"/>
    <property type="match status" value="1"/>
</dbReference>
<evidence type="ECO:0000313" key="6">
    <source>
        <dbReference type="EMBL" id="KAG2213619.1"/>
    </source>
</evidence>
<gene>
    <name evidence="6" type="ORF">INT45_007031</name>
</gene>
<dbReference type="CDD" id="cd01647">
    <property type="entry name" value="RT_LTR"/>
    <property type="match status" value="1"/>
</dbReference>
<keyword evidence="7" id="KW-1185">Reference proteome</keyword>
<organism evidence="6 7">
    <name type="scientific">Circinella minor</name>
    <dbReference type="NCBI Taxonomy" id="1195481"/>
    <lineage>
        <taxon>Eukaryota</taxon>
        <taxon>Fungi</taxon>
        <taxon>Fungi incertae sedis</taxon>
        <taxon>Mucoromycota</taxon>
        <taxon>Mucoromycotina</taxon>
        <taxon>Mucoromycetes</taxon>
        <taxon>Mucorales</taxon>
        <taxon>Lichtheimiaceae</taxon>
        <taxon>Circinella</taxon>
    </lineage>
</organism>
<feature type="domain" description="Integrase catalytic" evidence="5">
    <location>
        <begin position="1164"/>
        <end position="1324"/>
    </location>
</feature>
<dbReference type="InterPro" id="IPR041577">
    <property type="entry name" value="RT_RNaseH_2"/>
</dbReference>
<feature type="domain" description="Reverse transcriptase" evidence="4">
    <location>
        <begin position="702"/>
        <end position="887"/>
    </location>
</feature>
<evidence type="ECO:0000313" key="7">
    <source>
        <dbReference type="Proteomes" id="UP000646827"/>
    </source>
</evidence>
<protein>
    <recommendedName>
        <fullName evidence="8">Reverse transcriptase</fullName>
    </recommendedName>
</protein>
<feature type="region of interest" description="Disordered" evidence="2">
    <location>
        <begin position="357"/>
        <end position="385"/>
    </location>
</feature>
<comment type="caution">
    <text evidence="6">The sequence shown here is derived from an EMBL/GenBank/DDBJ whole genome shotgun (WGS) entry which is preliminary data.</text>
</comment>
<dbReference type="PROSITE" id="PS50878">
    <property type="entry name" value="RT_POL"/>
    <property type="match status" value="1"/>
</dbReference>
<dbReference type="CDD" id="cd00024">
    <property type="entry name" value="CD_CSD"/>
    <property type="match status" value="1"/>
</dbReference>
<evidence type="ECO:0000259" key="5">
    <source>
        <dbReference type="PROSITE" id="PS50994"/>
    </source>
</evidence>
<dbReference type="Pfam" id="PF00665">
    <property type="entry name" value="rve"/>
    <property type="match status" value="1"/>
</dbReference>
<dbReference type="InterPro" id="IPR016197">
    <property type="entry name" value="Chromo-like_dom_sf"/>
</dbReference>
<feature type="compositionally biased region" description="Basic residues" evidence="2">
    <location>
        <begin position="1497"/>
        <end position="1517"/>
    </location>
</feature>
<dbReference type="Proteomes" id="UP000646827">
    <property type="component" value="Unassembled WGS sequence"/>
</dbReference>